<evidence type="ECO:0000313" key="8">
    <source>
        <dbReference type="EMBL" id="GAC74922.1"/>
    </source>
</evidence>
<proteinExistence type="inferred from homology"/>
<feature type="domain" description="TauD/TfdA-like" evidence="7">
    <location>
        <begin position="261"/>
        <end position="533"/>
    </location>
</feature>
<dbReference type="OrthoDB" id="10257314at2759"/>
<keyword evidence="2" id="KW-0479">Metal-binding</keyword>
<name>M9MG58_PSEA3</name>
<dbReference type="EMBL" id="DF196779">
    <property type="protein sequence ID" value="GAC74922.1"/>
    <property type="molecule type" value="Genomic_DNA"/>
</dbReference>
<evidence type="ECO:0000256" key="2">
    <source>
        <dbReference type="ARBA" id="ARBA00022723"/>
    </source>
</evidence>
<evidence type="ECO:0000256" key="3">
    <source>
        <dbReference type="ARBA" id="ARBA00022964"/>
    </source>
</evidence>
<gene>
    <name evidence="8" type="ORF">PANT_13c00064</name>
</gene>
<evidence type="ECO:0000256" key="6">
    <source>
        <dbReference type="SAM" id="MobiDB-lite"/>
    </source>
</evidence>
<keyword evidence="3" id="KW-0223">Dioxygenase</keyword>
<organism evidence="8 9">
    <name type="scientific">Pseudozyma antarctica (strain T-34)</name>
    <name type="common">Yeast</name>
    <name type="synonym">Candida antarctica</name>
    <dbReference type="NCBI Taxonomy" id="1151754"/>
    <lineage>
        <taxon>Eukaryota</taxon>
        <taxon>Fungi</taxon>
        <taxon>Dikarya</taxon>
        <taxon>Basidiomycota</taxon>
        <taxon>Ustilaginomycotina</taxon>
        <taxon>Ustilaginomycetes</taxon>
        <taxon>Ustilaginales</taxon>
        <taxon>Ustilaginaceae</taxon>
        <taxon>Moesziomyces</taxon>
    </lineage>
</organism>
<feature type="region of interest" description="Disordered" evidence="6">
    <location>
        <begin position="170"/>
        <end position="190"/>
    </location>
</feature>
<evidence type="ECO:0000256" key="5">
    <source>
        <dbReference type="ARBA" id="ARBA00023004"/>
    </source>
</evidence>
<evidence type="ECO:0000313" key="9">
    <source>
        <dbReference type="Proteomes" id="UP000011976"/>
    </source>
</evidence>
<accession>M9MG58</accession>
<dbReference type="InterPro" id="IPR051323">
    <property type="entry name" value="AtsK-like"/>
</dbReference>
<keyword evidence="5" id="KW-0408">Iron</keyword>
<evidence type="ECO:0000256" key="1">
    <source>
        <dbReference type="ARBA" id="ARBA00005896"/>
    </source>
</evidence>
<dbReference type="Gene3D" id="3.60.130.10">
    <property type="entry name" value="Clavaminate synthase-like"/>
    <property type="match status" value="1"/>
</dbReference>
<dbReference type="PANTHER" id="PTHR30468">
    <property type="entry name" value="ALPHA-KETOGLUTARATE-DEPENDENT SULFONATE DIOXYGENASE"/>
    <property type="match status" value="1"/>
</dbReference>
<keyword evidence="4" id="KW-0560">Oxidoreductase</keyword>
<evidence type="ECO:0000259" key="7">
    <source>
        <dbReference type="Pfam" id="PF02668"/>
    </source>
</evidence>
<reference evidence="9" key="1">
    <citation type="journal article" date="2013" name="Genome Announc.">
        <title>Genome sequence of the basidiomycetous yeast Pseudozyma antarctica T-34, a producer of the glycolipid biosurfactants mannosylerythritol lipids.</title>
        <authorList>
            <person name="Morita T."/>
            <person name="Koike H."/>
            <person name="Koyama Y."/>
            <person name="Hagiwara H."/>
            <person name="Ito E."/>
            <person name="Fukuoka T."/>
            <person name="Imura T."/>
            <person name="Machida M."/>
            <person name="Kitamoto D."/>
        </authorList>
    </citation>
    <scope>NUCLEOTIDE SEQUENCE [LARGE SCALE GENOMIC DNA]</scope>
    <source>
        <strain evidence="9">T-34</strain>
    </source>
</reference>
<dbReference type="InterPro" id="IPR042098">
    <property type="entry name" value="TauD-like_sf"/>
</dbReference>
<dbReference type="GO" id="GO:0005737">
    <property type="term" value="C:cytoplasm"/>
    <property type="evidence" value="ECO:0007669"/>
    <property type="project" value="TreeGrafter"/>
</dbReference>
<protein>
    <recommendedName>
        <fullName evidence="7">TauD/TfdA-like domain-containing protein</fullName>
    </recommendedName>
</protein>
<dbReference type="Proteomes" id="UP000011976">
    <property type="component" value="Unassembled WGS sequence"/>
</dbReference>
<dbReference type="GO" id="GO:0016706">
    <property type="term" value="F:2-oxoglutarate-dependent dioxygenase activity"/>
    <property type="evidence" value="ECO:0007669"/>
    <property type="project" value="TreeGrafter"/>
</dbReference>
<dbReference type="PANTHER" id="PTHR30468:SF31">
    <property type="entry name" value="ALPHA-KETOGLUTARATE-DEPENDENT SULFONATE DIOXYGENASE-RELATED"/>
    <property type="match status" value="1"/>
</dbReference>
<dbReference type="InterPro" id="IPR003819">
    <property type="entry name" value="TauD/TfdA-like"/>
</dbReference>
<dbReference type="SUPFAM" id="SSF51197">
    <property type="entry name" value="Clavaminate synthase-like"/>
    <property type="match status" value="1"/>
</dbReference>
<dbReference type="Pfam" id="PF02668">
    <property type="entry name" value="TauD"/>
    <property type="match status" value="1"/>
</dbReference>
<evidence type="ECO:0000256" key="4">
    <source>
        <dbReference type="ARBA" id="ARBA00023002"/>
    </source>
</evidence>
<sequence>MTPSQRAYGRMGRGSAARIYVGWTTRAAWAVSGCAIAALSLPHGDMTIRPFARPQPLPSGGCRAMASSTHPWSAQLPHIRLLAWRSILASAPRHAVLADASFCSAAKSPTSTACMQGLPPVTLNQSQAPHLLALERLEPDDGTATELQEPLSVPVFAYIPSITTMAPVAVEPRPTSPSVASGSKANGKRYAGASTNRAHNYSSEHFDLGALATEDDYPYNDFKPSFPKVHWDAYEPIEPPTDRGLFADPEKKALFGAATAVKDLTRTIGTELEGIKLGELNDKQKDELALLVAERGVVFLRGQDDWTIEQQLELGRYWGPLHKHATTGVPARGELDEVHVVYAHPTSDPNEKVYRGPVQHSRADLWHSDVTYEVNPPSYTSFKLLVSPEAGGDTLWASGYAAYDRLSYPLRQYLESLTAIHSAVDQAEGARRYGNTVRREPVETEHPLVRVHPVTKHKALFFNPGFVKYIPGVPKAESDYLVQFLTNHVSSASDFSVRFKWNAGDVAIWDNRTNIHSAIYEDVGVSRRHAVRVAVRGEIPTDSEDGTSREEEYYKARGFRVDRSVQKGQRRQAGYKD</sequence>
<dbReference type="STRING" id="1151754.M9MG58"/>
<dbReference type="GO" id="GO:0046872">
    <property type="term" value="F:metal ion binding"/>
    <property type="evidence" value="ECO:0007669"/>
    <property type="project" value="UniProtKB-KW"/>
</dbReference>
<comment type="similarity">
    <text evidence="1">Belongs to the TfdA dioxygenase family.</text>
</comment>
<dbReference type="FunFam" id="3.60.130.10:FF:000003">
    <property type="entry name" value="Alpha-ketoglutarate-dependent taurine dioxygenase"/>
    <property type="match status" value="1"/>
</dbReference>
<dbReference type="AlphaFoldDB" id="M9MG58"/>